<accession>A0ABS5D1T2</accession>
<protein>
    <submittedName>
        <fullName evidence="1">Uncharacterized protein</fullName>
    </submittedName>
</protein>
<comment type="caution">
    <text evidence="1">The sequence shown here is derived from an EMBL/GenBank/DDBJ whole genome shotgun (WGS) entry which is preliminary data.</text>
</comment>
<dbReference type="RefSeq" id="WP_210788481.1">
    <property type="nucleotide sequence ID" value="NZ_JAGPXB010000003.1"/>
</dbReference>
<gene>
    <name evidence="1" type="ORF">KBJ98_04620</name>
</gene>
<reference evidence="1 2" key="1">
    <citation type="submission" date="2021-04" db="EMBL/GenBank/DDBJ databases">
        <title>Description of novel Flavobacterium sp. F-328.</title>
        <authorList>
            <person name="Saticioglu I.B."/>
        </authorList>
    </citation>
    <scope>NUCLEOTIDE SEQUENCE [LARGE SCALE GENOMIC DNA]</scope>
    <source>
        <strain evidence="1 2">F-328</strain>
    </source>
</reference>
<dbReference type="EMBL" id="JAGPXB010000003">
    <property type="protein sequence ID" value="MBQ0907980.1"/>
    <property type="molecule type" value="Genomic_DNA"/>
</dbReference>
<evidence type="ECO:0000313" key="1">
    <source>
        <dbReference type="EMBL" id="MBQ0907980.1"/>
    </source>
</evidence>
<sequence length="95" mass="10905">MKSVAPILLFFFIAFLSTPTIVSLIENDTDISMFYSFSEEEVNKNFKEIKAELKQNFDYPIVVAKPSLNSEIISENLSRHDTVLEKIFSPPPEFI</sequence>
<proteinExistence type="predicted"/>
<dbReference type="Proteomes" id="UP000679008">
    <property type="component" value="Unassembled WGS sequence"/>
</dbReference>
<name>A0ABS5D1T2_9FLAO</name>
<keyword evidence="2" id="KW-1185">Reference proteome</keyword>
<organism evidence="1 2">
    <name type="scientific">Flavobacterium erciyesense</name>
    <dbReference type="NCBI Taxonomy" id="2825842"/>
    <lineage>
        <taxon>Bacteria</taxon>
        <taxon>Pseudomonadati</taxon>
        <taxon>Bacteroidota</taxon>
        <taxon>Flavobacteriia</taxon>
        <taxon>Flavobacteriales</taxon>
        <taxon>Flavobacteriaceae</taxon>
        <taxon>Flavobacterium</taxon>
    </lineage>
</organism>
<evidence type="ECO:0000313" key="2">
    <source>
        <dbReference type="Proteomes" id="UP000679008"/>
    </source>
</evidence>